<dbReference type="InterPro" id="IPR000547">
    <property type="entry name" value="Clathrin_H-chain/VPS_repeat"/>
</dbReference>
<organism evidence="11 12">
    <name type="scientific">Reticulomyxa filosa</name>
    <dbReference type="NCBI Taxonomy" id="46433"/>
    <lineage>
        <taxon>Eukaryota</taxon>
        <taxon>Sar</taxon>
        <taxon>Rhizaria</taxon>
        <taxon>Retaria</taxon>
        <taxon>Foraminifera</taxon>
        <taxon>Monothalamids</taxon>
        <taxon>Reticulomyxidae</taxon>
        <taxon>Reticulomyxa</taxon>
    </lineage>
</organism>
<protein>
    <submittedName>
        <fullName evidence="11">RING zinc finger-containing protein</fullName>
    </submittedName>
</protein>
<dbReference type="PANTHER" id="PTHR23323:SF24">
    <property type="entry name" value="VACUOLAR PROTEIN SORTING-ASSOCIATED PROTEIN 11 HOMOLOG"/>
    <property type="match status" value="1"/>
</dbReference>
<feature type="domain" description="RING-type" evidence="10">
    <location>
        <begin position="468"/>
        <end position="503"/>
    </location>
</feature>
<evidence type="ECO:0000256" key="5">
    <source>
        <dbReference type="ARBA" id="ARBA00022833"/>
    </source>
</evidence>
<dbReference type="InterPro" id="IPR001841">
    <property type="entry name" value="Znf_RING"/>
</dbReference>
<evidence type="ECO:0000256" key="8">
    <source>
        <dbReference type="PROSITE-ProRule" id="PRU01006"/>
    </source>
</evidence>
<dbReference type="PROSITE" id="PS50236">
    <property type="entry name" value="CHCR"/>
    <property type="match status" value="2"/>
</dbReference>
<dbReference type="PANTHER" id="PTHR23323">
    <property type="entry name" value="VACUOLAR PROTEIN SORTING-ASSOCIATED PROTEIN"/>
    <property type="match status" value="1"/>
</dbReference>
<evidence type="ECO:0000313" key="12">
    <source>
        <dbReference type="Proteomes" id="UP000023152"/>
    </source>
</evidence>
<dbReference type="GO" id="GO:0006886">
    <property type="term" value="P:intracellular protein transport"/>
    <property type="evidence" value="ECO:0007669"/>
    <property type="project" value="UniProtKB-UniRule"/>
</dbReference>
<keyword evidence="12" id="KW-1185">Reference proteome</keyword>
<dbReference type="GO" id="GO:0007033">
    <property type="term" value="P:vacuole organization"/>
    <property type="evidence" value="ECO:0007669"/>
    <property type="project" value="TreeGrafter"/>
</dbReference>
<reference evidence="11 12" key="1">
    <citation type="journal article" date="2013" name="Curr. Biol.">
        <title>The Genome of the Foraminiferan Reticulomyxa filosa.</title>
        <authorList>
            <person name="Glockner G."/>
            <person name="Hulsmann N."/>
            <person name="Schleicher M."/>
            <person name="Noegel A.A."/>
            <person name="Eichinger L."/>
            <person name="Gallinger C."/>
            <person name="Pawlowski J."/>
            <person name="Sierra R."/>
            <person name="Euteneuer U."/>
            <person name="Pillet L."/>
            <person name="Moustafa A."/>
            <person name="Platzer M."/>
            <person name="Groth M."/>
            <person name="Szafranski K."/>
            <person name="Schliwa M."/>
        </authorList>
    </citation>
    <scope>NUCLEOTIDE SEQUENCE [LARGE SCALE GENOMIC DNA]</scope>
</reference>
<dbReference type="Pfam" id="PF23356">
    <property type="entry name" value="TPR_PEP5_VPS11"/>
    <property type="match status" value="1"/>
</dbReference>
<dbReference type="OrthoDB" id="26184at2759"/>
<dbReference type="EMBL" id="ASPP01025887">
    <property type="protein sequence ID" value="ETO07662.1"/>
    <property type="molecule type" value="Genomic_DNA"/>
</dbReference>
<dbReference type="GO" id="GO:0030674">
    <property type="term" value="F:protein-macromolecule adaptor activity"/>
    <property type="evidence" value="ECO:0007669"/>
    <property type="project" value="TreeGrafter"/>
</dbReference>
<gene>
    <name evidence="11" type="ORF">RFI_29727</name>
</gene>
<dbReference type="GO" id="GO:0008270">
    <property type="term" value="F:zinc ion binding"/>
    <property type="evidence" value="ECO:0007669"/>
    <property type="project" value="UniProtKB-KW"/>
</dbReference>
<keyword evidence="6" id="KW-0472">Membrane</keyword>
<comment type="subcellular location">
    <subcellularLocation>
        <location evidence="1">Endomembrane system</location>
        <topology evidence="1">Peripheral membrane protein</topology>
    </subcellularLocation>
</comment>
<comment type="caution">
    <text evidence="11">The sequence shown here is derived from an EMBL/GenBank/DDBJ whole genome shotgun (WGS) entry which is preliminary data.</text>
</comment>
<keyword evidence="3" id="KW-0479">Metal-binding</keyword>
<feature type="repeat" description="CHCR" evidence="8">
    <location>
        <begin position="7"/>
        <end position="167"/>
    </location>
</feature>
<feature type="repeat" description="CHCR" evidence="8">
    <location>
        <begin position="210"/>
        <end position="381"/>
    </location>
</feature>
<proteinExistence type="inferred from homology"/>
<evidence type="ECO:0000256" key="1">
    <source>
        <dbReference type="ARBA" id="ARBA00004184"/>
    </source>
</evidence>
<name>X6M2L0_RETFI</name>
<evidence type="ECO:0000256" key="2">
    <source>
        <dbReference type="ARBA" id="ARBA00007070"/>
    </source>
</evidence>
<dbReference type="Proteomes" id="UP000023152">
    <property type="component" value="Unassembled WGS sequence"/>
</dbReference>
<dbReference type="Pfam" id="PF12451">
    <property type="entry name" value="VPS11_C"/>
    <property type="match status" value="1"/>
</dbReference>
<dbReference type="AlphaFoldDB" id="X6M2L0"/>
<dbReference type="InterPro" id="IPR057308">
    <property type="entry name" value="CHCR_PEP5_VPS11"/>
</dbReference>
<comment type="similarity">
    <text evidence="2">Belongs to the VPS11 family.</text>
</comment>
<feature type="coiled-coil region" evidence="9">
    <location>
        <begin position="425"/>
        <end position="466"/>
    </location>
</feature>
<evidence type="ECO:0000256" key="9">
    <source>
        <dbReference type="SAM" id="Coils"/>
    </source>
</evidence>
<keyword evidence="4 7" id="KW-0863">Zinc-finger</keyword>
<dbReference type="OMA" id="THYIPNI"/>
<dbReference type="GO" id="GO:0048284">
    <property type="term" value="P:organelle fusion"/>
    <property type="evidence" value="ECO:0007669"/>
    <property type="project" value="TreeGrafter"/>
</dbReference>
<accession>X6M2L0</accession>
<dbReference type="CDD" id="cd16688">
    <property type="entry name" value="RING-H2_Vps11"/>
    <property type="match status" value="1"/>
</dbReference>
<dbReference type="SUPFAM" id="SSF57850">
    <property type="entry name" value="RING/U-box"/>
    <property type="match status" value="1"/>
</dbReference>
<dbReference type="InterPro" id="IPR024763">
    <property type="entry name" value="VPS11_C"/>
</dbReference>
<dbReference type="PROSITE" id="PS50089">
    <property type="entry name" value="ZF_RING_2"/>
    <property type="match status" value="1"/>
</dbReference>
<dbReference type="GO" id="GO:0007032">
    <property type="term" value="P:endosome organization"/>
    <property type="evidence" value="ECO:0007669"/>
    <property type="project" value="TreeGrafter"/>
</dbReference>
<keyword evidence="5" id="KW-0862">Zinc</keyword>
<dbReference type="GO" id="GO:0005768">
    <property type="term" value="C:endosome"/>
    <property type="evidence" value="ECO:0007669"/>
    <property type="project" value="TreeGrafter"/>
</dbReference>
<evidence type="ECO:0000259" key="10">
    <source>
        <dbReference type="PROSITE" id="PS50089"/>
    </source>
</evidence>
<evidence type="ECO:0000256" key="4">
    <source>
        <dbReference type="ARBA" id="ARBA00022771"/>
    </source>
</evidence>
<keyword evidence="9" id="KW-0175">Coiled coil</keyword>
<sequence length="554" mass="64731">MEQYLHTIHPDSPIQPSYIIRKFLDAQKINNLTLYLARLHEKGKPTKDHTTLLLNCYTKLKDSHKLDEFITPRTDSSDQKQPPNFDVDTAIRVCREAGLLEHARRLAKQNERHEIFIELLLEEGSLGDLQKYQEALFYIQKLDFLNAEKNMKRFGKTLIEKEPKGATEILKQLCSGFFQQQSGKTKQQNDLLIQIQFLLVYVMSKSLRNLFYNSSTVDKRKRIQATPDSFIHLFVRKQKELKEFLEYLTNEQPNSCNNTVYNTLLEIYMKDAVTRLKANLSDQQREEVESAERKIMQLLGSEENKYDMTHALALGKMYRIEQAVLYLYTKMNLFHEVVQHYQEKEDYDNVIAACRQFSNSDPSLWTHAFIYFIKSSNSKKCDREIKICLDQISKSNLLPPLMIIELLSETEVSIDVIREYIINDLHQQQLQIEQDEKEIEQHKKDITKMERQIEELSTKAKTFQGTKCAECNMQLELPTIHFLCGHSFHSRCLHTKEVKCPKCADDHEEIFSKQRGMEKSKGDHDGFFAQLKQAHGQGDAFGKVAEYFGRGVIY</sequence>
<evidence type="ECO:0000313" key="11">
    <source>
        <dbReference type="EMBL" id="ETO07662.1"/>
    </source>
</evidence>
<evidence type="ECO:0000256" key="3">
    <source>
        <dbReference type="ARBA" id="ARBA00022723"/>
    </source>
</evidence>
<dbReference type="GO" id="GO:0006904">
    <property type="term" value="P:vesicle docking involved in exocytosis"/>
    <property type="evidence" value="ECO:0007669"/>
    <property type="project" value="TreeGrafter"/>
</dbReference>
<dbReference type="GO" id="GO:0030897">
    <property type="term" value="C:HOPS complex"/>
    <property type="evidence" value="ECO:0007669"/>
    <property type="project" value="TreeGrafter"/>
</dbReference>
<evidence type="ECO:0000256" key="7">
    <source>
        <dbReference type="PROSITE-ProRule" id="PRU00175"/>
    </source>
</evidence>
<evidence type="ECO:0000256" key="6">
    <source>
        <dbReference type="ARBA" id="ARBA00023136"/>
    </source>
</evidence>